<dbReference type="InterPro" id="IPR029044">
    <property type="entry name" value="Nucleotide-diphossugar_trans"/>
</dbReference>
<dbReference type="Gene3D" id="3.90.550.10">
    <property type="entry name" value="Spore Coat Polysaccharide Biosynthesis Protein SpsA, Chain A"/>
    <property type="match status" value="1"/>
</dbReference>
<protein>
    <submittedName>
        <fullName evidence="1">Glycosyltransferase family 2 protein</fullName>
    </submittedName>
</protein>
<evidence type="ECO:0000313" key="2">
    <source>
        <dbReference type="Proteomes" id="UP000778523"/>
    </source>
</evidence>
<proteinExistence type="predicted"/>
<keyword evidence="2" id="KW-1185">Reference proteome</keyword>
<dbReference type="RefSeq" id="WP_170022309.1">
    <property type="nucleotide sequence ID" value="NZ_JABCSC020000003.1"/>
</dbReference>
<dbReference type="SUPFAM" id="SSF53448">
    <property type="entry name" value="Nucleotide-diphospho-sugar transferases"/>
    <property type="match status" value="1"/>
</dbReference>
<sequence>MIQNPLPQAFVIVATKGRPVETANLLGYIAAQSHLPLRTLVVGADAADVAGLGSHPLVHGGQAEVLVCGRAGLTLQRNAGLDRLAGLVEELKPADWFVVFFDDDFRPASNWLVCCAERFAQSAEVVGLCGNLLADGIHSSGYDEQTARDYLLGKRAPESHWAHGKQLTELVDGLYGCNMAYRGPIAITQRFDEKLPLYGWQEDIDFAGRARRYGKLVCEPACRGVHMGVQGARTSGLRFGYSQIANPVYLIRKGSMRTSFGARLAARNLASNLFNSLRLNRRKDYTGRLRGNFQALVDAGLGRLHPERVLSIR</sequence>
<evidence type="ECO:0000313" key="1">
    <source>
        <dbReference type="EMBL" id="NSL55935.1"/>
    </source>
</evidence>
<dbReference type="Proteomes" id="UP000778523">
    <property type="component" value="Unassembled WGS sequence"/>
</dbReference>
<dbReference type="CDD" id="cd00761">
    <property type="entry name" value="Glyco_tranf_GTA_type"/>
    <property type="match status" value="1"/>
</dbReference>
<reference evidence="1 2" key="1">
    <citation type="submission" date="2020-06" db="EMBL/GenBank/DDBJ databases">
        <title>Draft genome of Uliginosibacterium sp. IMCC34675.</title>
        <authorList>
            <person name="Song J."/>
        </authorList>
    </citation>
    <scope>NUCLEOTIDE SEQUENCE [LARGE SCALE GENOMIC DNA]</scope>
    <source>
        <strain evidence="1 2">IMCC34675</strain>
    </source>
</reference>
<organism evidence="1 2">
    <name type="scientific">Uliginosibacterium aquaticum</name>
    <dbReference type="NCBI Taxonomy" id="2731212"/>
    <lineage>
        <taxon>Bacteria</taxon>
        <taxon>Pseudomonadati</taxon>
        <taxon>Pseudomonadota</taxon>
        <taxon>Betaproteobacteria</taxon>
        <taxon>Rhodocyclales</taxon>
        <taxon>Zoogloeaceae</taxon>
        <taxon>Uliginosibacterium</taxon>
    </lineage>
</organism>
<dbReference type="EMBL" id="JABCSC020000003">
    <property type="protein sequence ID" value="NSL55935.1"/>
    <property type="molecule type" value="Genomic_DNA"/>
</dbReference>
<gene>
    <name evidence="1" type="ORF">HJ583_012920</name>
</gene>
<accession>A0ABX2IP92</accession>
<comment type="caution">
    <text evidence="1">The sequence shown here is derived from an EMBL/GenBank/DDBJ whole genome shotgun (WGS) entry which is preliminary data.</text>
</comment>
<name>A0ABX2IP92_9RHOO</name>